<feature type="domain" description="Nucleotidyl transferase" evidence="1">
    <location>
        <begin position="2"/>
        <end position="244"/>
    </location>
</feature>
<dbReference type="InterPro" id="IPR029044">
    <property type="entry name" value="Nucleotide-diphossugar_trans"/>
</dbReference>
<accession>A0A1F7GPL1</accession>
<reference evidence="2 3" key="1">
    <citation type="journal article" date="2016" name="Nat. Commun.">
        <title>Thousands of microbial genomes shed light on interconnected biogeochemical processes in an aquifer system.</title>
        <authorList>
            <person name="Anantharaman K."/>
            <person name="Brown C.T."/>
            <person name="Hug L.A."/>
            <person name="Sharon I."/>
            <person name="Castelle C.J."/>
            <person name="Probst A.J."/>
            <person name="Thomas B.C."/>
            <person name="Singh A."/>
            <person name="Wilkins M.J."/>
            <person name="Karaoz U."/>
            <person name="Brodie E.L."/>
            <person name="Williams K.H."/>
            <person name="Hubbard S.S."/>
            <person name="Banfield J.F."/>
        </authorList>
    </citation>
    <scope>NUCLEOTIDE SEQUENCE [LARGE SCALE GENOMIC DNA]</scope>
</reference>
<dbReference type="SUPFAM" id="SSF53448">
    <property type="entry name" value="Nucleotide-diphospho-sugar transferases"/>
    <property type="match status" value="1"/>
</dbReference>
<dbReference type="GO" id="GO:0047343">
    <property type="term" value="F:glucose-1-phosphate cytidylyltransferase activity"/>
    <property type="evidence" value="ECO:0007669"/>
    <property type="project" value="InterPro"/>
</dbReference>
<dbReference type="InterPro" id="IPR013446">
    <property type="entry name" value="G1P_cyt_trans-like"/>
</dbReference>
<organism evidence="2 3">
    <name type="scientific">Candidatus Roizmanbacteria bacterium RIFCSPHIGHO2_01_FULL_39_8</name>
    <dbReference type="NCBI Taxonomy" id="1802033"/>
    <lineage>
        <taxon>Bacteria</taxon>
        <taxon>Candidatus Roizmaniibacteriota</taxon>
    </lineage>
</organism>
<sequence length="260" mass="30772">MKVIILCGGIGTRLKEETEFKPKPMVYIGSKPIIWHIMKYYSYFGYNEFILALGYKADYIKDFFLNQKAFTSDFTLNTWSHKTKFYLEERSEIDSFKITFVDTGLETLPGERILRCKKYIQDRDKYFMVTYGDGVCNVDIDEVVRFHKKQKTIGTITGVHPRSKFGMIQVSRRKPLVTNFTEKPVLNDWVNGGYMVFDIRFFDYLKAGETEHPALKHLAKDKQLSLYRHHGFWFAVDTHKEYEELNKIWFTGSAPWKIWK</sequence>
<comment type="caution">
    <text evidence="2">The sequence shown here is derived from an EMBL/GenBank/DDBJ whole genome shotgun (WGS) entry which is preliminary data.</text>
</comment>
<evidence type="ECO:0000313" key="3">
    <source>
        <dbReference type="Proteomes" id="UP000177026"/>
    </source>
</evidence>
<dbReference type="Proteomes" id="UP000177026">
    <property type="component" value="Unassembled WGS sequence"/>
</dbReference>
<dbReference type="PANTHER" id="PTHR47183">
    <property type="entry name" value="GLUCOSE-1-PHOSPHATE CYTIDYLYLTRANSFERASE-RELATED"/>
    <property type="match status" value="1"/>
</dbReference>
<dbReference type="PANTHER" id="PTHR47183:SF3">
    <property type="entry name" value="TRANSFERASE"/>
    <property type="match status" value="1"/>
</dbReference>
<dbReference type="EMBL" id="MFZI01000029">
    <property type="protein sequence ID" value="OGK20803.1"/>
    <property type="molecule type" value="Genomic_DNA"/>
</dbReference>
<dbReference type="AlphaFoldDB" id="A0A1F7GPL1"/>
<dbReference type="InterPro" id="IPR005835">
    <property type="entry name" value="NTP_transferase_dom"/>
</dbReference>
<name>A0A1F7GPL1_9BACT</name>
<dbReference type="Pfam" id="PF00483">
    <property type="entry name" value="NTP_transferase"/>
    <property type="match status" value="1"/>
</dbReference>
<evidence type="ECO:0000313" key="2">
    <source>
        <dbReference type="EMBL" id="OGK20803.1"/>
    </source>
</evidence>
<proteinExistence type="predicted"/>
<protein>
    <recommendedName>
        <fullName evidence="1">Nucleotidyl transferase domain-containing protein</fullName>
    </recommendedName>
</protein>
<dbReference type="Gene3D" id="3.90.550.10">
    <property type="entry name" value="Spore Coat Polysaccharide Biosynthesis Protein SpsA, Chain A"/>
    <property type="match status" value="1"/>
</dbReference>
<gene>
    <name evidence="2" type="ORF">A2866_03950</name>
</gene>
<evidence type="ECO:0000259" key="1">
    <source>
        <dbReference type="Pfam" id="PF00483"/>
    </source>
</evidence>